<feature type="compositionally biased region" description="Low complexity" evidence="11">
    <location>
        <begin position="490"/>
        <end position="508"/>
    </location>
</feature>
<keyword evidence="9" id="KW-0539">Nucleus</keyword>
<feature type="region of interest" description="Disordered" evidence="11">
    <location>
        <begin position="1364"/>
        <end position="1390"/>
    </location>
</feature>
<dbReference type="InterPro" id="IPR027417">
    <property type="entry name" value="P-loop_NTPase"/>
</dbReference>
<dbReference type="GO" id="GO:0140658">
    <property type="term" value="F:ATP-dependent chromatin remodeler activity"/>
    <property type="evidence" value="ECO:0007669"/>
    <property type="project" value="TreeGrafter"/>
</dbReference>
<feature type="domain" description="PHD-type" evidence="13">
    <location>
        <begin position="222"/>
        <end position="275"/>
    </location>
</feature>
<evidence type="ECO:0000256" key="4">
    <source>
        <dbReference type="ARBA" id="ARBA00022741"/>
    </source>
</evidence>
<dbReference type="InterPro" id="IPR049730">
    <property type="entry name" value="SNF2/RAD54-like_C"/>
</dbReference>
<evidence type="ECO:0000259" key="12">
    <source>
        <dbReference type="PROSITE" id="PS50013"/>
    </source>
</evidence>
<dbReference type="InterPro" id="IPR019787">
    <property type="entry name" value="Znf_PHD-finger"/>
</dbReference>
<dbReference type="Proteomes" id="UP000041254">
    <property type="component" value="Unassembled WGS sequence"/>
</dbReference>
<dbReference type="SMART" id="SM00490">
    <property type="entry name" value="HELICc"/>
    <property type="match status" value="1"/>
</dbReference>
<name>A0A0G4ELY5_VITBC</name>
<keyword evidence="2" id="KW-0479">Metal-binding</keyword>
<keyword evidence="8" id="KW-0067">ATP-binding</keyword>
<dbReference type="InterPro" id="IPR000953">
    <property type="entry name" value="Chromo/chromo_shadow_dom"/>
</dbReference>
<dbReference type="SMART" id="SM00249">
    <property type="entry name" value="PHD"/>
    <property type="match status" value="3"/>
</dbReference>
<feature type="compositionally biased region" description="Acidic residues" evidence="11">
    <location>
        <begin position="15"/>
        <end position="28"/>
    </location>
</feature>
<evidence type="ECO:0000256" key="7">
    <source>
        <dbReference type="ARBA" id="ARBA00022833"/>
    </source>
</evidence>
<evidence type="ECO:0000256" key="3">
    <source>
        <dbReference type="ARBA" id="ARBA00022737"/>
    </source>
</evidence>
<feature type="compositionally biased region" description="Basic and acidic residues" evidence="11">
    <location>
        <begin position="1368"/>
        <end position="1380"/>
    </location>
</feature>
<feature type="region of interest" description="Disordered" evidence="11">
    <location>
        <begin position="1260"/>
        <end position="1282"/>
    </location>
</feature>
<dbReference type="Pfam" id="PF00176">
    <property type="entry name" value="SNF2-rel_dom"/>
    <property type="match status" value="1"/>
</dbReference>
<dbReference type="STRING" id="1169540.A0A0G4ELY5"/>
<evidence type="ECO:0000256" key="6">
    <source>
        <dbReference type="ARBA" id="ARBA00022801"/>
    </source>
</evidence>
<dbReference type="SUPFAM" id="SSF52540">
    <property type="entry name" value="P-loop containing nucleoside triphosphate hydrolases"/>
    <property type="match status" value="2"/>
</dbReference>
<feature type="compositionally biased region" description="Basic and acidic residues" evidence="11">
    <location>
        <begin position="203"/>
        <end position="214"/>
    </location>
</feature>
<evidence type="ECO:0000313" key="17">
    <source>
        <dbReference type="Proteomes" id="UP000041254"/>
    </source>
</evidence>
<feature type="compositionally biased region" description="Basic residues" evidence="11">
    <location>
        <begin position="89"/>
        <end position="98"/>
    </location>
</feature>
<feature type="region of interest" description="Disordered" evidence="11">
    <location>
        <begin position="468"/>
        <end position="519"/>
    </location>
</feature>
<feature type="compositionally biased region" description="Acidic residues" evidence="11">
    <location>
        <begin position="468"/>
        <end position="478"/>
    </location>
</feature>
<accession>A0A0G4ELY5</accession>
<evidence type="ECO:0000256" key="2">
    <source>
        <dbReference type="ARBA" id="ARBA00022723"/>
    </source>
</evidence>
<dbReference type="GO" id="GO:0005634">
    <property type="term" value="C:nucleus"/>
    <property type="evidence" value="ECO:0007669"/>
    <property type="project" value="UniProtKB-SubCell"/>
</dbReference>
<dbReference type="InterPro" id="IPR014001">
    <property type="entry name" value="Helicase_ATP-bd"/>
</dbReference>
<dbReference type="PROSITE" id="PS01359">
    <property type="entry name" value="ZF_PHD_1"/>
    <property type="match status" value="1"/>
</dbReference>
<dbReference type="SMART" id="SM00298">
    <property type="entry name" value="CHROMO"/>
    <property type="match status" value="2"/>
</dbReference>
<evidence type="ECO:0000259" key="15">
    <source>
        <dbReference type="PROSITE" id="PS51194"/>
    </source>
</evidence>
<gene>
    <name evidence="16" type="ORF">Vbra_4024</name>
</gene>
<dbReference type="PROSITE" id="PS51194">
    <property type="entry name" value="HELICASE_CTER"/>
    <property type="match status" value="1"/>
</dbReference>
<dbReference type="Gene3D" id="3.40.50.300">
    <property type="entry name" value="P-loop containing nucleotide triphosphate hydrolases"/>
    <property type="match status" value="1"/>
</dbReference>
<dbReference type="GO" id="GO:0042393">
    <property type="term" value="F:histone binding"/>
    <property type="evidence" value="ECO:0007669"/>
    <property type="project" value="TreeGrafter"/>
</dbReference>
<evidence type="ECO:0000256" key="5">
    <source>
        <dbReference type="ARBA" id="ARBA00022771"/>
    </source>
</evidence>
<dbReference type="EMBL" id="CDMY01000263">
    <property type="protein sequence ID" value="CEL98137.1"/>
    <property type="molecule type" value="Genomic_DNA"/>
</dbReference>
<dbReference type="PROSITE" id="PS50016">
    <property type="entry name" value="ZF_PHD_2"/>
    <property type="match status" value="2"/>
</dbReference>
<keyword evidence="3" id="KW-0677">Repeat</keyword>
<feature type="compositionally biased region" description="Gly residues" evidence="11">
    <location>
        <begin position="651"/>
        <end position="660"/>
    </location>
</feature>
<dbReference type="PANTHER" id="PTHR45623:SF17">
    <property type="entry name" value="CHROMODOMAIN-HELICASE-DNA-BINDING PROTEIN 3-RELATED"/>
    <property type="match status" value="1"/>
</dbReference>
<keyword evidence="5 10" id="KW-0863">Zinc-finger</keyword>
<dbReference type="GO" id="GO:0008270">
    <property type="term" value="F:zinc ion binding"/>
    <property type="evidence" value="ECO:0007669"/>
    <property type="project" value="UniProtKB-KW"/>
</dbReference>
<dbReference type="InterPro" id="IPR001650">
    <property type="entry name" value="Helicase_C-like"/>
</dbReference>
<dbReference type="InterPro" id="IPR038718">
    <property type="entry name" value="SNF2-like_sf"/>
</dbReference>
<feature type="domain" description="Helicase C-terminal" evidence="15">
    <location>
        <begin position="1068"/>
        <end position="1220"/>
    </location>
</feature>
<dbReference type="Gene3D" id="2.40.50.40">
    <property type="match status" value="2"/>
</dbReference>
<feature type="compositionally biased region" description="Basic and acidic residues" evidence="11">
    <location>
        <begin position="99"/>
        <end position="113"/>
    </location>
</feature>
<feature type="domain" description="Helicase ATP-binding" evidence="14">
    <location>
        <begin position="730"/>
        <end position="941"/>
    </location>
</feature>
<keyword evidence="7" id="KW-0862">Zinc</keyword>
<organism evidence="16 17">
    <name type="scientific">Vitrella brassicaformis (strain CCMP3155)</name>
    <dbReference type="NCBI Taxonomy" id="1169540"/>
    <lineage>
        <taxon>Eukaryota</taxon>
        <taxon>Sar</taxon>
        <taxon>Alveolata</taxon>
        <taxon>Colpodellida</taxon>
        <taxon>Vitrellaceae</taxon>
        <taxon>Vitrella</taxon>
    </lineage>
</organism>
<dbReference type="Pfam" id="PF00628">
    <property type="entry name" value="PHD"/>
    <property type="match status" value="1"/>
</dbReference>
<dbReference type="GO" id="GO:0016887">
    <property type="term" value="F:ATP hydrolysis activity"/>
    <property type="evidence" value="ECO:0007669"/>
    <property type="project" value="TreeGrafter"/>
</dbReference>
<dbReference type="InParanoid" id="A0A0G4ELY5"/>
<evidence type="ECO:0000313" key="16">
    <source>
        <dbReference type="EMBL" id="CEL98137.1"/>
    </source>
</evidence>
<dbReference type="CDD" id="cd18793">
    <property type="entry name" value="SF2_C_SNF"/>
    <property type="match status" value="1"/>
</dbReference>
<comment type="subcellular location">
    <subcellularLocation>
        <location evidence="1">Nucleus</location>
    </subcellularLocation>
</comment>
<dbReference type="InterPro" id="IPR023780">
    <property type="entry name" value="Chromo_domain"/>
</dbReference>
<feature type="region of interest" description="Disordered" evidence="11">
    <location>
        <begin position="633"/>
        <end position="664"/>
    </location>
</feature>
<dbReference type="GO" id="GO:0003677">
    <property type="term" value="F:DNA binding"/>
    <property type="evidence" value="ECO:0007669"/>
    <property type="project" value="TreeGrafter"/>
</dbReference>
<dbReference type="InterPro" id="IPR000330">
    <property type="entry name" value="SNF2_N"/>
</dbReference>
<dbReference type="PROSITE" id="PS51192">
    <property type="entry name" value="HELICASE_ATP_BIND_1"/>
    <property type="match status" value="1"/>
</dbReference>
<dbReference type="InterPro" id="IPR016197">
    <property type="entry name" value="Chromo-like_dom_sf"/>
</dbReference>
<dbReference type="Gene3D" id="3.40.50.10810">
    <property type="entry name" value="Tandem AAA-ATPase domain"/>
    <property type="match status" value="1"/>
</dbReference>
<feature type="region of interest" description="Disordered" evidence="11">
    <location>
        <begin position="1300"/>
        <end position="1320"/>
    </location>
</feature>
<evidence type="ECO:0000259" key="13">
    <source>
        <dbReference type="PROSITE" id="PS50016"/>
    </source>
</evidence>
<evidence type="ECO:0000256" key="11">
    <source>
        <dbReference type="SAM" id="MobiDB-lite"/>
    </source>
</evidence>
<dbReference type="PANTHER" id="PTHR45623">
    <property type="entry name" value="CHROMODOMAIN-HELICASE-DNA-BINDING PROTEIN 3-RELATED-RELATED"/>
    <property type="match status" value="1"/>
</dbReference>
<dbReference type="PROSITE" id="PS50013">
    <property type="entry name" value="CHROMO_2"/>
    <property type="match status" value="1"/>
</dbReference>
<evidence type="ECO:0000259" key="14">
    <source>
        <dbReference type="PROSITE" id="PS51192"/>
    </source>
</evidence>
<feature type="domain" description="PHD-type" evidence="13">
    <location>
        <begin position="120"/>
        <end position="169"/>
    </location>
</feature>
<keyword evidence="6" id="KW-0378">Hydrolase</keyword>
<protein>
    <submittedName>
        <fullName evidence="16">Uncharacterized protein</fullName>
    </submittedName>
</protein>
<dbReference type="InterPro" id="IPR001965">
    <property type="entry name" value="Znf_PHD"/>
</dbReference>
<dbReference type="SMART" id="SM00487">
    <property type="entry name" value="DEXDc"/>
    <property type="match status" value="1"/>
</dbReference>
<evidence type="ECO:0000256" key="10">
    <source>
        <dbReference type="PROSITE-ProRule" id="PRU00146"/>
    </source>
</evidence>
<dbReference type="SUPFAM" id="SSF54160">
    <property type="entry name" value="Chromo domain-like"/>
    <property type="match status" value="2"/>
</dbReference>
<sequence>MRRSSRQTRARFALEDMDLDDEVFDESELPQPAAPSKRRKGGGNDDDSADIPMYDEEDDPDVDPTPAACGNTANTKPKRDRDNSGTRKDQRKHKRKKEDKRPASKKAADERLQSIDTDQDHECYVCGKEDGELIPCSTCIRAFRVECLDPSMRPAGPAKDWICPVCTGSPVYRCLRYVGGKAVSASMKAQYTINEPGNTSDVHMTDEAPKDKVESGASNVSWHGCYRCGEQLYGHNQDTVVLCDFCNREWHYKCLRIKQEPMYNDTWFCPICLEQPICCVCHSEVSSKAVVQSHVSPKKLLQCCCCLLKYHPPCVADSNTVPAHLLYHTANIEIRGARKPFGGLGRNGGHAVEDDTHPPTDAHGRVATQLLLDQTEGWLCEACQGHFSVQRVLAQREVRIKDQGRDELQLLCKFKELSYRHVVWLPAVRVQSVSPTAWKKWHAHHAIHHNVAEVDIPLDEQDEVVIDEQEEEDEEGELEVGTNGGGQGQKNGPAAAAAAETTSTGSPTNPDDKKFPRPPGVKADWLRVARVLDRRRCVRGTGRLELLIKWCSLAYDEATWEHAVVAHGSAALALYNEQEELERILSERSKARAMRRCRPDLEVFHLSASQTGGGSRAPPEGVRIKKGTHAIIQTSAPTEDKTPMTGDRSGRGGGPNGGHNGLKDAFIQAGETSDVPHTDEGHGELDDARRREKLVRSFVKGAFTKYYDKPRILAGSFLYDYQLDGLNWLRYSYHSRTSVILADEMGLGKTVQVISFLTTIWSDYGVQGPFLVVAPLSTIEEVWIREFNRWAPFLNVIPYVGSKAAREICRNYELYCRNSTPSGSGVTEWLQTLFREDIKKDFDSDAVRHRVPKESGRRDTLIKFDVLLTSYELLRKDEAVLRAIPWKIIAVDEGHRLKGWRSELKRSLDEFSSEMRVLMTGTPLQNTIGELFSLLHFLDPAKFPESAQNSYSQVGSSDYGDAIERLKSELQPHILRRTKRDVMKGAIPKKKEQIIRVESTAYQKQIYKHILQKSYDALLKDKFVSSLRNVVMQLRKCCNHTGLLMEHEPMRSQEQLKDFLDKSGKMQLLDRMLFMLRSRGHRVLIFSQMTRMLDLLEEYCYIRKWGWERLDGSTPVQERQRAIDRYNSDQSGKFIFLLSTRAGGLGINLTSADTVIIFDSDWNPHNDMQAQARAHRLGQKKKVAIFRFITRASVEERMVEMARNKLVLDQVVAGRIQPKEISSILQCGAKELFEAGSEDKEIRYDDAQLESILDRGEQQLAEDEGTAAKGGPTSLAGAADDQGEGVLDAFKVARYGEVEVEEEVGEDAPLPSPSEGEDDNKTFWRTLLEEGHKKLQAEEAAMEMTLHETRGRGQRVAKRVNYADEDEAGAHGKQGGDKGQGKKGGRKGLTSKQAMHMGFEMQPDDDRLALEQALKQSLNADHKSLASGPLPAFVAQSKLTSSFLKHKGDDAESGLSSVPLPLAPEQDIRPNPDAPNSHPKQHLTPQYHAIAHVQATRDTPQIVYRVCTTYGDMEGVKAPWEVKWDWAWLTRLVIHQWKKSSNMGAQSIELVVEHQQCYFLLKSYGHQASDTGSRAAQPSLSVMLLPLKKEDMQQLTMR</sequence>
<feature type="compositionally biased region" description="Acidic residues" evidence="11">
    <location>
        <begin position="44"/>
        <end position="62"/>
    </location>
</feature>
<proteinExistence type="predicted"/>
<dbReference type="InterPro" id="IPR013083">
    <property type="entry name" value="Znf_RING/FYVE/PHD"/>
</dbReference>
<feature type="compositionally biased region" description="Basic and acidic residues" evidence="11">
    <location>
        <begin position="77"/>
        <end position="88"/>
    </location>
</feature>
<dbReference type="Gene3D" id="3.30.40.10">
    <property type="entry name" value="Zinc/RING finger domain, C3HC4 (zinc finger)"/>
    <property type="match status" value="2"/>
</dbReference>
<dbReference type="GO" id="GO:0000785">
    <property type="term" value="C:chromatin"/>
    <property type="evidence" value="ECO:0007669"/>
    <property type="project" value="TreeGrafter"/>
</dbReference>
<keyword evidence="17" id="KW-1185">Reference proteome</keyword>
<dbReference type="OrthoDB" id="5857104at2759"/>
<dbReference type="GO" id="GO:0003682">
    <property type="term" value="F:chromatin binding"/>
    <property type="evidence" value="ECO:0007669"/>
    <property type="project" value="TreeGrafter"/>
</dbReference>
<evidence type="ECO:0000256" key="1">
    <source>
        <dbReference type="ARBA" id="ARBA00004123"/>
    </source>
</evidence>
<dbReference type="Pfam" id="PF00271">
    <property type="entry name" value="Helicase_C"/>
    <property type="match status" value="1"/>
</dbReference>
<dbReference type="InterPro" id="IPR019786">
    <property type="entry name" value="Zinc_finger_PHD-type_CS"/>
</dbReference>
<evidence type="ECO:0000256" key="9">
    <source>
        <dbReference type="ARBA" id="ARBA00023242"/>
    </source>
</evidence>
<dbReference type="GO" id="GO:0005524">
    <property type="term" value="F:ATP binding"/>
    <property type="evidence" value="ECO:0007669"/>
    <property type="project" value="UniProtKB-KW"/>
</dbReference>
<dbReference type="VEuPathDB" id="CryptoDB:Vbra_4024"/>
<feature type="region of interest" description="Disordered" evidence="11">
    <location>
        <begin position="1446"/>
        <end position="1482"/>
    </location>
</feature>
<evidence type="ECO:0000256" key="8">
    <source>
        <dbReference type="ARBA" id="ARBA00022840"/>
    </source>
</evidence>
<dbReference type="Pfam" id="PF00385">
    <property type="entry name" value="Chromo"/>
    <property type="match status" value="1"/>
</dbReference>
<dbReference type="SUPFAM" id="SSF57903">
    <property type="entry name" value="FYVE/PHD zinc finger"/>
    <property type="match status" value="2"/>
</dbReference>
<feature type="region of interest" description="Disordered" evidence="11">
    <location>
        <begin position="1"/>
        <end position="113"/>
    </location>
</feature>
<feature type="region of interest" description="Disordered" evidence="11">
    <location>
        <begin position="195"/>
        <end position="215"/>
    </location>
</feature>
<feature type="domain" description="Chromo" evidence="12">
    <location>
        <begin position="526"/>
        <end position="561"/>
    </location>
</feature>
<keyword evidence="4" id="KW-0547">Nucleotide-binding</keyword>
<reference evidence="16 17" key="1">
    <citation type="submission" date="2014-11" db="EMBL/GenBank/DDBJ databases">
        <authorList>
            <person name="Zhu J."/>
            <person name="Qi W."/>
            <person name="Song R."/>
        </authorList>
    </citation>
    <scope>NUCLEOTIDE SEQUENCE [LARGE SCALE GENOMIC DNA]</scope>
</reference>
<dbReference type="InterPro" id="IPR011011">
    <property type="entry name" value="Znf_FYVE_PHD"/>
</dbReference>